<feature type="compositionally biased region" description="Low complexity" evidence="7">
    <location>
        <begin position="123"/>
        <end position="144"/>
    </location>
</feature>
<dbReference type="InterPro" id="IPR020479">
    <property type="entry name" value="HD_metazoa"/>
</dbReference>
<dbReference type="GO" id="GO:0000981">
    <property type="term" value="F:DNA-binding transcription factor activity, RNA polymerase II-specific"/>
    <property type="evidence" value="ECO:0007669"/>
    <property type="project" value="InterPro"/>
</dbReference>
<feature type="compositionally biased region" description="Polar residues" evidence="7">
    <location>
        <begin position="35"/>
        <end position="52"/>
    </location>
</feature>
<evidence type="ECO:0000256" key="5">
    <source>
        <dbReference type="PROSITE-ProRule" id="PRU00108"/>
    </source>
</evidence>
<gene>
    <name evidence="9" type="ORF">BDFB_000655</name>
</gene>
<feature type="region of interest" description="Disordered" evidence="7">
    <location>
        <begin position="112"/>
        <end position="154"/>
    </location>
</feature>
<dbReference type="Gene3D" id="1.10.10.60">
    <property type="entry name" value="Homeodomain-like"/>
    <property type="match status" value="1"/>
</dbReference>
<dbReference type="InterPro" id="IPR017970">
    <property type="entry name" value="Homeobox_CS"/>
</dbReference>
<dbReference type="STRING" id="1661398.A0A482VYR7"/>
<keyword evidence="4 5" id="KW-0539">Nucleus</keyword>
<dbReference type="Pfam" id="PF00046">
    <property type="entry name" value="Homeodomain"/>
    <property type="match status" value="1"/>
</dbReference>
<protein>
    <submittedName>
        <fullName evidence="9">Zerknullt-related</fullName>
    </submittedName>
</protein>
<keyword evidence="10" id="KW-1185">Reference proteome</keyword>
<dbReference type="PANTHER" id="PTHR45664">
    <property type="entry name" value="PROTEIN ZERKNUELLT 1-RELATED"/>
    <property type="match status" value="1"/>
</dbReference>
<dbReference type="SMART" id="SM00389">
    <property type="entry name" value="HOX"/>
    <property type="match status" value="1"/>
</dbReference>
<feature type="region of interest" description="Disordered" evidence="7">
    <location>
        <begin position="19"/>
        <end position="58"/>
    </location>
</feature>
<evidence type="ECO:0000313" key="9">
    <source>
        <dbReference type="EMBL" id="RZC37733.1"/>
    </source>
</evidence>
<feature type="non-terminal residue" evidence="9">
    <location>
        <position position="1"/>
    </location>
</feature>
<evidence type="ECO:0000256" key="4">
    <source>
        <dbReference type="ARBA" id="ARBA00023242"/>
    </source>
</evidence>
<comment type="subcellular location">
    <subcellularLocation>
        <location evidence="1 5 6">Nucleus</location>
    </subcellularLocation>
</comment>
<comment type="caution">
    <text evidence="9">The sequence shown here is derived from an EMBL/GenBank/DDBJ whole genome shotgun (WGS) entry which is preliminary data.</text>
</comment>
<dbReference type="AlphaFoldDB" id="A0A482VYR7"/>
<dbReference type="EMBL" id="QDEB01049862">
    <property type="protein sequence ID" value="RZC37733.1"/>
    <property type="molecule type" value="Genomic_DNA"/>
</dbReference>
<evidence type="ECO:0000256" key="7">
    <source>
        <dbReference type="SAM" id="MobiDB-lite"/>
    </source>
</evidence>
<feature type="compositionally biased region" description="Polar residues" evidence="7">
    <location>
        <begin position="145"/>
        <end position="154"/>
    </location>
</feature>
<reference evidence="9 10" key="1">
    <citation type="submission" date="2017-03" db="EMBL/GenBank/DDBJ databases">
        <title>Genome of the blue death feigning beetle - Asbolus verrucosus.</title>
        <authorList>
            <person name="Rider S.D."/>
        </authorList>
    </citation>
    <scope>NUCLEOTIDE SEQUENCE [LARGE SCALE GENOMIC DNA]</scope>
    <source>
        <strain evidence="9">Butters</strain>
        <tissue evidence="9">Head and leg muscle</tissue>
    </source>
</reference>
<dbReference type="PROSITE" id="PS00027">
    <property type="entry name" value="HOMEOBOX_1"/>
    <property type="match status" value="1"/>
</dbReference>
<proteinExistence type="predicted"/>
<name>A0A482VYR7_ASBVE</name>
<dbReference type="InterPro" id="IPR009057">
    <property type="entry name" value="Homeodomain-like_sf"/>
</dbReference>
<sequence>ISEIDFSRPEWNYLRNYQYDPTQQYQTPNPPRENNPPSQEPSRTKTSTTAGTNGKRARTAYTSAQLVELEREFHKNKYLCRPRRINLADSLDLSERQIKIWFQNRRMKFKKEERNKVGTPKNSPTETSSLSPRSSCSSKASVSPNTTQVAPSNNDQQVIVDRLLSHSNLAFQQYTSLKTSPQSQWNSQLMYNQFPNPSPAVKIELPQYGNGAAECPETYSYPCGEAQFNYNYQFNNIYSNLYNNYQDNHFSCQYSNVPTKSTEENVNLYSVPWNGTQAFDMSHSNLTQL</sequence>
<dbReference type="GO" id="GO:0005634">
    <property type="term" value="C:nucleus"/>
    <property type="evidence" value="ECO:0007669"/>
    <property type="project" value="UniProtKB-SubCell"/>
</dbReference>
<keyword evidence="2 5" id="KW-0238">DNA-binding</keyword>
<feature type="domain" description="Homeobox" evidence="8">
    <location>
        <begin position="52"/>
        <end position="112"/>
    </location>
</feature>
<organism evidence="9 10">
    <name type="scientific">Asbolus verrucosus</name>
    <name type="common">Desert ironclad beetle</name>
    <dbReference type="NCBI Taxonomy" id="1661398"/>
    <lineage>
        <taxon>Eukaryota</taxon>
        <taxon>Metazoa</taxon>
        <taxon>Ecdysozoa</taxon>
        <taxon>Arthropoda</taxon>
        <taxon>Hexapoda</taxon>
        <taxon>Insecta</taxon>
        <taxon>Pterygota</taxon>
        <taxon>Neoptera</taxon>
        <taxon>Endopterygota</taxon>
        <taxon>Coleoptera</taxon>
        <taxon>Polyphaga</taxon>
        <taxon>Cucujiformia</taxon>
        <taxon>Tenebrionidae</taxon>
        <taxon>Pimeliinae</taxon>
        <taxon>Asbolus</taxon>
    </lineage>
</organism>
<evidence type="ECO:0000256" key="3">
    <source>
        <dbReference type="ARBA" id="ARBA00023155"/>
    </source>
</evidence>
<accession>A0A482VYR7</accession>
<dbReference type="PANTHER" id="PTHR45664:SF12">
    <property type="entry name" value="PANCREAS_DUODENUM HOMEOBOX PROTEIN 1"/>
    <property type="match status" value="1"/>
</dbReference>
<evidence type="ECO:0000256" key="2">
    <source>
        <dbReference type="ARBA" id="ARBA00023125"/>
    </source>
</evidence>
<evidence type="ECO:0000256" key="6">
    <source>
        <dbReference type="RuleBase" id="RU000682"/>
    </source>
</evidence>
<evidence type="ECO:0000259" key="8">
    <source>
        <dbReference type="PROSITE" id="PS50071"/>
    </source>
</evidence>
<keyword evidence="3 5" id="KW-0371">Homeobox</keyword>
<dbReference type="OrthoDB" id="6754137at2759"/>
<dbReference type="SUPFAM" id="SSF46689">
    <property type="entry name" value="Homeodomain-like"/>
    <property type="match status" value="1"/>
</dbReference>
<feature type="DNA-binding region" description="Homeobox" evidence="5">
    <location>
        <begin position="54"/>
        <end position="113"/>
    </location>
</feature>
<evidence type="ECO:0000313" key="10">
    <source>
        <dbReference type="Proteomes" id="UP000292052"/>
    </source>
</evidence>
<dbReference type="Proteomes" id="UP000292052">
    <property type="component" value="Unassembled WGS sequence"/>
</dbReference>
<dbReference type="PROSITE" id="PS50071">
    <property type="entry name" value="HOMEOBOX_2"/>
    <property type="match status" value="1"/>
</dbReference>
<dbReference type="PRINTS" id="PR00024">
    <property type="entry name" value="HOMEOBOX"/>
</dbReference>
<dbReference type="CDD" id="cd00086">
    <property type="entry name" value="homeodomain"/>
    <property type="match status" value="1"/>
</dbReference>
<dbReference type="GO" id="GO:0000978">
    <property type="term" value="F:RNA polymerase II cis-regulatory region sequence-specific DNA binding"/>
    <property type="evidence" value="ECO:0007669"/>
    <property type="project" value="TreeGrafter"/>
</dbReference>
<evidence type="ECO:0000256" key="1">
    <source>
        <dbReference type="ARBA" id="ARBA00004123"/>
    </source>
</evidence>
<dbReference type="InterPro" id="IPR001356">
    <property type="entry name" value="HD"/>
</dbReference>
<dbReference type="GO" id="GO:0045944">
    <property type="term" value="P:positive regulation of transcription by RNA polymerase II"/>
    <property type="evidence" value="ECO:0007669"/>
    <property type="project" value="UniProtKB-ARBA"/>
</dbReference>